<keyword evidence="5" id="KW-0539">Nucleus</keyword>
<evidence type="ECO:0000256" key="3">
    <source>
        <dbReference type="ARBA" id="ARBA00022679"/>
    </source>
</evidence>
<dbReference type="Gene3D" id="3.30.720.50">
    <property type="match status" value="1"/>
</dbReference>
<accession>A0ABY7FHX0</accession>
<dbReference type="SUPFAM" id="SSF56399">
    <property type="entry name" value="ADP-ribosylation"/>
    <property type="match status" value="1"/>
</dbReference>
<dbReference type="SUPFAM" id="SSF117839">
    <property type="entry name" value="WWE domain"/>
    <property type="match status" value="1"/>
</dbReference>
<comment type="subcellular location">
    <subcellularLocation>
        <location evidence="1">Nucleus</location>
    </subcellularLocation>
</comment>
<keyword evidence="2 6" id="KW-0328">Glycosyltransferase</keyword>
<dbReference type="PROSITE" id="PS50918">
    <property type="entry name" value="WWE"/>
    <property type="match status" value="1"/>
</dbReference>
<evidence type="ECO:0000256" key="4">
    <source>
        <dbReference type="ARBA" id="ARBA00023027"/>
    </source>
</evidence>
<dbReference type="PANTHER" id="PTHR14453:SF67">
    <property type="entry name" value="POLY [ADP-RIBOSE] POLYMERASE"/>
    <property type="match status" value="1"/>
</dbReference>
<dbReference type="PANTHER" id="PTHR14453">
    <property type="entry name" value="PARP/ZINC FINGER CCCH TYPE DOMAIN CONTAINING PROTEIN"/>
    <property type="match status" value="1"/>
</dbReference>
<dbReference type="InterPro" id="IPR052056">
    <property type="entry name" value="Mono-ARTD/PARP"/>
</dbReference>
<dbReference type="Gene3D" id="3.90.228.10">
    <property type="match status" value="1"/>
</dbReference>
<evidence type="ECO:0000256" key="2">
    <source>
        <dbReference type="ARBA" id="ARBA00022676"/>
    </source>
</evidence>
<dbReference type="EMBL" id="CP111023">
    <property type="protein sequence ID" value="WAR21775.1"/>
    <property type="molecule type" value="Genomic_DNA"/>
</dbReference>
<feature type="domain" description="WWE" evidence="7">
    <location>
        <begin position="52"/>
        <end position="135"/>
    </location>
</feature>
<dbReference type="InterPro" id="IPR012317">
    <property type="entry name" value="Poly(ADP-ribose)pol_cat_dom"/>
</dbReference>
<dbReference type="InterPro" id="IPR037197">
    <property type="entry name" value="WWE_dom_sf"/>
</dbReference>
<dbReference type="Pfam" id="PF02825">
    <property type="entry name" value="WWE"/>
    <property type="match status" value="1"/>
</dbReference>
<evidence type="ECO:0000256" key="1">
    <source>
        <dbReference type="ARBA" id="ARBA00004123"/>
    </source>
</evidence>
<evidence type="ECO:0000313" key="9">
    <source>
        <dbReference type="EMBL" id="WAR21775.1"/>
    </source>
</evidence>
<evidence type="ECO:0000259" key="7">
    <source>
        <dbReference type="PROSITE" id="PS50918"/>
    </source>
</evidence>
<feature type="domain" description="PARP catalytic" evidence="8">
    <location>
        <begin position="126"/>
        <end position="324"/>
    </location>
</feature>
<evidence type="ECO:0000256" key="5">
    <source>
        <dbReference type="ARBA" id="ARBA00023242"/>
    </source>
</evidence>
<organism evidence="9 10">
    <name type="scientific">Mya arenaria</name>
    <name type="common">Soft-shell clam</name>
    <dbReference type="NCBI Taxonomy" id="6604"/>
    <lineage>
        <taxon>Eukaryota</taxon>
        <taxon>Metazoa</taxon>
        <taxon>Spiralia</taxon>
        <taxon>Lophotrochozoa</taxon>
        <taxon>Mollusca</taxon>
        <taxon>Bivalvia</taxon>
        <taxon>Autobranchia</taxon>
        <taxon>Heteroconchia</taxon>
        <taxon>Euheterodonta</taxon>
        <taxon>Imparidentia</taxon>
        <taxon>Neoheterodontei</taxon>
        <taxon>Myida</taxon>
        <taxon>Myoidea</taxon>
        <taxon>Myidae</taxon>
        <taxon>Mya</taxon>
    </lineage>
</organism>
<dbReference type="CDD" id="cd01439">
    <property type="entry name" value="TCCD_inducible_PARP_like"/>
    <property type="match status" value="1"/>
</dbReference>
<sequence>MNDKQLKAIKQKADENNVEYTLSGGTIKIVGLIQNMINVTDDIYSSLRDAAKIEQDHNAAMILKDIIQWYWIEQTEMEDELKPYEMMLNYQIEQAFKAQEDKFTYTDNGEMVIVDFKNCSEYCQSKPDEKDIILRKDLIKAPSRCNLSLPKAGREDNWRLQIISWLLIEKVQNKSVWLQYEAKKKQLEGQNPAGTKKEQFLWHGTSEDIVDSVNAHGFNKGKNCGKNATAFGDGVYFAVNAKFSCQDAYSRPNTQGLKRVYYCAVLTGEFILGKSGMRVQPPKPNAGKNALYDSVVNNVAGPDVYIIFNETQAYPLYIITFKKQ</sequence>
<dbReference type="PROSITE" id="PS51059">
    <property type="entry name" value="PARP_CATALYTIC"/>
    <property type="match status" value="1"/>
</dbReference>
<protein>
    <recommendedName>
        <fullName evidence="6">Poly [ADP-ribose] polymerase</fullName>
        <shortName evidence="6">PARP</shortName>
        <ecNumber evidence="6">2.4.2.-</ecNumber>
    </recommendedName>
</protein>
<dbReference type="EC" id="2.4.2.-" evidence="6"/>
<keyword evidence="10" id="KW-1185">Reference proteome</keyword>
<proteinExistence type="predicted"/>
<evidence type="ECO:0000256" key="6">
    <source>
        <dbReference type="RuleBase" id="RU362114"/>
    </source>
</evidence>
<reference evidence="9" key="1">
    <citation type="submission" date="2022-11" db="EMBL/GenBank/DDBJ databases">
        <title>Centuries of genome instability and evolution in soft-shell clam transmissible cancer (bioRxiv).</title>
        <authorList>
            <person name="Hart S.F.M."/>
            <person name="Yonemitsu M.A."/>
            <person name="Giersch R.M."/>
            <person name="Beal B.F."/>
            <person name="Arriagada G."/>
            <person name="Davis B.W."/>
            <person name="Ostrander E.A."/>
            <person name="Goff S.P."/>
            <person name="Metzger M.J."/>
        </authorList>
    </citation>
    <scope>NUCLEOTIDE SEQUENCE</scope>
    <source>
        <strain evidence="9">MELC-2E11</strain>
        <tissue evidence="9">Siphon/mantle</tissue>
    </source>
</reference>
<dbReference type="Proteomes" id="UP001164746">
    <property type="component" value="Chromosome 12"/>
</dbReference>
<evidence type="ECO:0000313" key="10">
    <source>
        <dbReference type="Proteomes" id="UP001164746"/>
    </source>
</evidence>
<dbReference type="Pfam" id="PF00644">
    <property type="entry name" value="PARP"/>
    <property type="match status" value="1"/>
</dbReference>
<dbReference type="InterPro" id="IPR004170">
    <property type="entry name" value="WWE_dom"/>
</dbReference>
<evidence type="ECO:0000259" key="8">
    <source>
        <dbReference type="PROSITE" id="PS51059"/>
    </source>
</evidence>
<gene>
    <name evidence="9" type="ORF">MAR_015749</name>
</gene>
<name>A0ABY7FHX0_MYAAR</name>
<keyword evidence="4 6" id="KW-0520">NAD</keyword>
<keyword evidence="3 6" id="KW-0808">Transferase</keyword>